<protein>
    <submittedName>
        <fullName evidence="1">Uncharacterized protein</fullName>
    </submittedName>
</protein>
<evidence type="ECO:0000313" key="2">
    <source>
        <dbReference type="Proteomes" id="UP000224076"/>
    </source>
</evidence>
<comment type="caution">
    <text evidence="1">The sequence shown here is derived from an EMBL/GenBank/DDBJ whole genome shotgun (WGS) entry which is preliminary data.</text>
</comment>
<dbReference type="EMBL" id="NVDG01000012">
    <property type="protein sequence ID" value="PFU45413.1"/>
    <property type="molecule type" value="Genomic_DNA"/>
</dbReference>
<gene>
    <name evidence="1" type="ORF">COK86_07285</name>
</gene>
<dbReference type="AlphaFoldDB" id="A0A2B0TZN5"/>
<dbReference type="Proteomes" id="UP000224076">
    <property type="component" value="Unassembled WGS sequence"/>
</dbReference>
<organism evidence="1 2">
    <name type="scientific">Bacillus cereus</name>
    <dbReference type="NCBI Taxonomy" id="1396"/>
    <lineage>
        <taxon>Bacteria</taxon>
        <taxon>Bacillati</taxon>
        <taxon>Bacillota</taxon>
        <taxon>Bacilli</taxon>
        <taxon>Bacillales</taxon>
        <taxon>Bacillaceae</taxon>
        <taxon>Bacillus</taxon>
        <taxon>Bacillus cereus group</taxon>
    </lineage>
</organism>
<sequence>MPVFVADNVYVDMFTVLTEFDKIANELERAAEKFRTADVFYGNKDAQLYFIIYLITTIVG</sequence>
<accession>A0A2B0TZN5</accession>
<evidence type="ECO:0000313" key="1">
    <source>
        <dbReference type="EMBL" id="PFU45413.1"/>
    </source>
</evidence>
<proteinExistence type="predicted"/>
<reference evidence="1 2" key="1">
    <citation type="submission" date="2017-09" db="EMBL/GenBank/DDBJ databases">
        <title>Large-scale bioinformatics analysis of Bacillus genomes uncovers conserved roles of natural products in bacterial physiology.</title>
        <authorList>
            <consortium name="Agbiome Team Llc"/>
            <person name="Bleich R.M."/>
            <person name="Grubbs K.J."/>
            <person name="Santa Maria K.C."/>
            <person name="Allen S.E."/>
            <person name="Farag S."/>
            <person name="Shank E.A."/>
            <person name="Bowers A."/>
        </authorList>
    </citation>
    <scope>NUCLEOTIDE SEQUENCE [LARGE SCALE GENOMIC DNA]</scope>
    <source>
        <strain evidence="1 2">AFS061806</strain>
    </source>
</reference>
<name>A0A2B0TZN5_BACCE</name>